<evidence type="ECO:0000256" key="5">
    <source>
        <dbReference type="ARBA" id="ARBA00022618"/>
    </source>
</evidence>
<dbReference type="InterPro" id="IPR007793">
    <property type="entry name" value="DivIVA_fam"/>
</dbReference>
<proteinExistence type="inferred from homology"/>
<gene>
    <name evidence="9" type="ORF">EHYA_09131</name>
</gene>
<accession>A0A401Z3A2</accession>
<dbReference type="InterPro" id="IPR019933">
    <property type="entry name" value="DivIVA_domain"/>
</dbReference>
<keyword evidence="4" id="KW-0963">Cytoplasm</keyword>
<evidence type="ECO:0000256" key="8">
    <source>
        <dbReference type="ARBA" id="ARBA00031737"/>
    </source>
</evidence>
<keyword evidence="10" id="KW-1185">Reference proteome</keyword>
<protein>
    <recommendedName>
        <fullName evidence="3">Cell wall synthesis protein Wag31</fullName>
    </recommendedName>
    <alternativeName>
        <fullName evidence="8">Antigen 84</fullName>
    </alternativeName>
</protein>
<comment type="similarity">
    <text evidence="2">Belongs to the DivIVA family.</text>
</comment>
<evidence type="ECO:0000256" key="1">
    <source>
        <dbReference type="ARBA" id="ARBA00004496"/>
    </source>
</evidence>
<comment type="caution">
    <text evidence="9">The sequence shown here is derived from an EMBL/GenBank/DDBJ whole genome shotgun (WGS) entry which is preliminary data.</text>
</comment>
<evidence type="ECO:0000256" key="7">
    <source>
        <dbReference type="ARBA" id="ARBA00023306"/>
    </source>
</evidence>
<dbReference type="NCBIfam" id="TIGR03544">
    <property type="entry name" value="DivI1A_domain"/>
    <property type="match status" value="2"/>
</dbReference>
<keyword evidence="7" id="KW-0131">Cell cycle</keyword>
<keyword evidence="6" id="KW-0175">Coiled coil</keyword>
<evidence type="ECO:0000256" key="2">
    <source>
        <dbReference type="ARBA" id="ARBA00009008"/>
    </source>
</evidence>
<dbReference type="GO" id="GO:0051301">
    <property type="term" value="P:cell division"/>
    <property type="evidence" value="ECO:0007669"/>
    <property type="project" value="UniProtKB-KW"/>
</dbReference>
<name>A0A401Z3A2_9ACTN</name>
<evidence type="ECO:0000313" key="9">
    <source>
        <dbReference type="EMBL" id="GCE01365.1"/>
    </source>
</evidence>
<dbReference type="Gene3D" id="6.10.250.660">
    <property type="match status" value="1"/>
</dbReference>
<dbReference type="PANTHER" id="PTHR35794">
    <property type="entry name" value="CELL DIVISION PROTEIN DIVIVA"/>
    <property type="match status" value="1"/>
</dbReference>
<dbReference type="Proteomes" id="UP000286931">
    <property type="component" value="Unassembled WGS sequence"/>
</dbReference>
<evidence type="ECO:0000256" key="3">
    <source>
        <dbReference type="ARBA" id="ARBA00018787"/>
    </source>
</evidence>
<dbReference type="PANTHER" id="PTHR35794:SF2">
    <property type="entry name" value="CELL DIVISION PROTEIN DIVIVA"/>
    <property type="match status" value="1"/>
</dbReference>
<dbReference type="EMBL" id="BIFH01000048">
    <property type="protein sequence ID" value="GCE01365.1"/>
    <property type="molecule type" value="Genomic_DNA"/>
</dbReference>
<sequence>MEWSFTRTRLREGYAIAEVDAFLALVRDSLDGTAAVPMTAARVREQQFTTVRLREGYDENEVDAALDEIEAGLAARAGTWGWSAGAVVATDTPAAGEPGADSADTHVGVNRFAEARAEAEVKAVALRPAGERFDSVRRGYGRDEVDALVGRVDAALRGRLRQAPEQVLADRFEIVRRGYDRTQVDAWRDRAADLLIRRGLDDSATG</sequence>
<evidence type="ECO:0000256" key="4">
    <source>
        <dbReference type="ARBA" id="ARBA00022490"/>
    </source>
</evidence>
<organism evidence="9 10">
    <name type="scientific">Embleya hyalina</name>
    <dbReference type="NCBI Taxonomy" id="516124"/>
    <lineage>
        <taxon>Bacteria</taxon>
        <taxon>Bacillati</taxon>
        <taxon>Actinomycetota</taxon>
        <taxon>Actinomycetes</taxon>
        <taxon>Kitasatosporales</taxon>
        <taxon>Streptomycetaceae</taxon>
        <taxon>Embleya</taxon>
    </lineage>
</organism>
<reference evidence="9 10" key="1">
    <citation type="submission" date="2018-12" db="EMBL/GenBank/DDBJ databases">
        <title>Draft genome sequence of Embleya hyalina NBRC 13850T.</title>
        <authorList>
            <person name="Komaki H."/>
            <person name="Hosoyama A."/>
            <person name="Kimura A."/>
            <person name="Ichikawa N."/>
            <person name="Tamura T."/>
        </authorList>
    </citation>
    <scope>NUCLEOTIDE SEQUENCE [LARGE SCALE GENOMIC DNA]</scope>
    <source>
        <strain evidence="9 10">NBRC 13850</strain>
    </source>
</reference>
<dbReference type="AlphaFoldDB" id="A0A401Z3A2"/>
<dbReference type="GO" id="GO:0005737">
    <property type="term" value="C:cytoplasm"/>
    <property type="evidence" value="ECO:0007669"/>
    <property type="project" value="UniProtKB-SubCell"/>
</dbReference>
<evidence type="ECO:0000313" key="10">
    <source>
        <dbReference type="Proteomes" id="UP000286931"/>
    </source>
</evidence>
<keyword evidence="5 9" id="KW-0132">Cell division</keyword>
<comment type="subcellular location">
    <subcellularLocation>
        <location evidence="1">Cytoplasm</location>
    </subcellularLocation>
</comment>
<evidence type="ECO:0000256" key="6">
    <source>
        <dbReference type="ARBA" id="ARBA00023054"/>
    </source>
</evidence>